<dbReference type="EMBL" id="CP111017">
    <property type="protein sequence ID" value="WAR08174.1"/>
    <property type="molecule type" value="Genomic_DNA"/>
</dbReference>
<reference evidence="1" key="1">
    <citation type="submission" date="2022-11" db="EMBL/GenBank/DDBJ databases">
        <title>Centuries of genome instability and evolution in soft-shell clam transmissible cancer (bioRxiv).</title>
        <authorList>
            <person name="Hart S.F.M."/>
            <person name="Yonemitsu M.A."/>
            <person name="Giersch R.M."/>
            <person name="Beal B.F."/>
            <person name="Arriagada G."/>
            <person name="Davis B.W."/>
            <person name="Ostrander E.A."/>
            <person name="Goff S.P."/>
            <person name="Metzger M.J."/>
        </authorList>
    </citation>
    <scope>NUCLEOTIDE SEQUENCE</scope>
    <source>
        <strain evidence="1">MELC-2E11</strain>
        <tissue evidence="1">Siphon/mantle</tissue>
    </source>
</reference>
<evidence type="ECO:0000313" key="2">
    <source>
        <dbReference type="Proteomes" id="UP001164746"/>
    </source>
</evidence>
<organism evidence="1 2">
    <name type="scientific">Mya arenaria</name>
    <name type="common">Soft-shell clam</name>
    <dbReference type="NCBI Taxonomy" id="6604"/>
    <lineage>
        <taxon>Eukaryota</taxon>
        <taxon>Metazoa</taxon>
        <taxon>Spiralia</taxon>
        <taxon>Lophotrochozoa</taxon>
        <taxon>Mollusca</taxon>
        <taxon>Bivalvia</taxon>
        <taxon>Autobranchia</taxon>
        <taxon>Heteroconchia</taxon>
        <taxon>Euheterodonta</taxon>
        <taxon>Imparidentia</taxon>
        <taxon>Neoheterodontei</taxon>
        <taxon>Myida</taxon>
        <taxon>Myoidea</taxon>
        <taxon>Myidae</taxon>
        <taxon>Mya</taxon>
    </lineage>
</organism>
<evidence type="ECO:0000313" key="1">
    <source>
        <dbReference type="EMBL" id="WAR08174.1"/>
    </source>
</evidence>
<proteinExistence type="predicted"/>
<dbReference type="Proteomes" id="UP001164746">
    <property type="component" value="Chromosome 6"/>
</dbReference>
<gene>
    <name evidence="1" type="ORF">MAR_018132</name>
</gene>
<accession>A0ABY7EGA0</accession>
<sequence length="277" mass="30691">MEPTTDAELTGNSDMMTEIIAMMMKKHPKVTRIRQPEICTLGTGGLAEGVGHCRLHRSVSHCSLKPAPRILKREPAISCETRFRESMESMIRDQKGINIDKNQTDMNIDQLGMNIDQESMNILLKEKKISIKQSTKPLSSQLAPVTNHQSAYMGGVITEPSSAQCIVGCNKDGITSGSKITDLLIFKSRPRGGRAWHLINSAYLLIIENALLPEGRASGGGPRVAIRHVLHQHATSVKSNSQYPFFNNILDITYPNLGYYLSNFLNITFPNLGYNLP</sequence>
<keyword evidence="2" id="KW-1185">Reference proteome</keyword>
<protein>
    <submittedName>
        <fullName evidence="1">Uncharacterized protein</fullName>
    </submittedName>
</protein>
<name>A0ABY7EGA0_MYAAR</name>